<reference evidence="18" key="1">
    <citation type="submission" date="2017-09" db="EMBL/GenBank/DDBJ databases">
        <title>Metaegenomics of thermophilic ammonia-oxidizing enrichment culture.</title>
        <authorList>
            <person name="Kato S."/>
            <person name="Suzuki K."/>
        </authorList>
    </citation>
    <scope>NUCLEOTIDE SEQUENCE [LARGE SCALE GENOMIC DNA]</scope>
</reference>
<accession>A0A2H5Y731</accession>
<evidence type="ECO:0000256" key="10">
    <source>
        <dbReference type="ARBA" id="ARBA00022726"/>
    </source>
</evidence>
<comment type="caution">
    <text evidence="17">The sequence shown here is derived from an EMBL/GenBank/DDBJ whole genome shotgun (WGS) entry which is preliminary data.</text>
</comment>
<comment type="catalytic activity">
    <reaction evidence="13">
        <text>GMP + diphosphate = guanine + 5-phospho-alpha-D-ribose 1-diphosphate</text>
        <dbReference type="Rhea" id="RHEA:25424"/>
        <dbReference type="ChEBI" id="CHEBI:16235"/>
        <dbReference type="ChEBI" id="CHEBI:33019"/>
        <dbReference type="ChEBI" id="CHEBI:58017"/>
        <dbReference type="ChEBI" id="CHEBI:58115"/>
        <dbReference type="EC" id="2.4.2.8"/>
    </reaction>
    <physiologicalReaction direction="right-to-left" evidence="13">
        <dbReference type="Rhea" id="RHEA:25426"/>
    </physiologicalReaction>
</comment>
<comment type="pathway">
    <text evidence="3 15">Purine metabolism; IMP biosynthesis via salvage pathway; IMP from hypoxanthine: step 1/1.</text>
</comment>
<dbReference type="GO" id="GO:0052657">
    <property type="term" value="F:guanine phosphoribosyltransferase activity"/>
    <property type="evidence" value="ECO:0007669"/>
    <property type="project" value="RHEA"/>
</dbReference>
<evidence type="ECO:0000256" key="5">
    <source>
        <dbReference type="ARBA" id="ARBA00008391"/>
    </source>
</evidence>
<keyword evidence="11 15" id="KW-0547">Nucleotide-binding</keyword>
<keyword evidence="12 15" id="KW-0460">Magnesium</keyword>
<dbReference type="UniPathway" id="UPA00591">
    <property type="reaction ID" value="UER00648"/>
</dbReference>
<dbReference type="GO" id="GO:0004422">
    <property type="term" value="F:hypoxanthine phosphoribosyltransferase activity"/>
    <property type="evidence" value="ECO:0007669"/>
    <property type="project" value="InterPro"/>
</dbReference>
<evidence type="ECO:0000256" key="13">
    <source>
        <dbReference type="ARBA" id="ARBA00048811"/>
    </source>
</evidence>
<sequence>MRPHRIEPLIEAEALAARVRDLAAQISADYRGRDLLIVGVLKGAFVFCADLLRNLQDVHAQVDFIACSSYGVATETSGVVRILKDLNAPVTDREVLLVEDIVDTGLTLQYLQSHLRQQNPRSLRTAVLLDKPYRRQVPVQVDYRGFEIPDLFVVGYGIDWAEHYRHLPYIGAVRFLDQAQDRRSSA</sequence>
<evidence type="ECO:0000256" key="15">
    <source>
        <dbReference type="RuleBase" id="RU364099"/>
    </source>
</evidence>
<dbReference type="EMBL" id="BEHY01000032">
    <property type="protein sequence ID" value="GBD09234.1"/>
    <property type="molecule type" value="Genomic_DNA"/>
</dbReference>
<dbReference type="GO" id="GO:0005829">
    <property type="term" value="C:cytosol"/>
    <property type="evidence" value="ECO:0007669"/>
    <property type="project" value="TreeGrafter"/>
</dbReference>
<protein>
    <recommendedName>
        <fullName evidence="15">Hypoxanthine phosphoribosyltransferase</fullName>
        <ecNumber evidence="15">2.4.2.8</ecNumber>
    </recommendedName>
</protein>
<keyword evidence="9 15" id="KW-0479">Metal-binding</keyword>
<dbReference type="Gene3D" id="3.40.50.2020">
    <property type="match status" value="1"/>
</dbReference>
<dbReference type="Proteomes" id="UP000236642">
    <property type="component" value="Unassembled WGS sequence"/>
</dbReference>
<feature type="domain" description="Phosphoribosyltransferase" evidence="16">
    <location>
        <begin position="12"/>
        <end position="159"/>
    </location>
</feature>
<evidence type="ECO:0000256" key="7">
    <source>
        <dbReference type="ARBA" id="ARBA00022676"/>
    </source>
</evidence>
<dbReference type="PANTHER" id="PTHR43340:SF1">
    <property type="entry name" value="HYPOXANTHINE PHOSPHORIBOSYLTRANSFERASE"/>
    <property type="match status" value="1"/>
</dbReference>
<evidence type="ECO:0000256" key="2">
    <source>
        <dbReference type="ARBA" id="ARBA00004496"/>
    </source>
</evidence>
<dbReference type="EC" id="2.4.2.8" evidence="15"/>
<dbReference type="InterPro" id="IPR050408">
    <property type="entry name" value="HGPRT"/>
</dbReference>
<dbReference type="NCBIfam" id="TIGR01203">
    <property type="entry name" value="HGPRTase"/>
    <property type="match status" value="1"/>
</dbReference>
<comment type="subcellular location">
    <subcellularLocation>
        <location evidence="2 15">Cytoplasm</location>
    </subcellularLocation>
</comment>
<evidence type="ECO:0000256" key="1">
    <source>
        <dbReference type="ARBA" id="ARBA00001946"/>
    </source>
</evidence>
<dbReference type="CDD" id="cd06223">
    <property type="entry name" value="PRTases_typeI"/>
    <property type="match status" value="1"/>
</dbReference>
<dbReference type="InterPro" id="IPR029057">
    <property type="entry name" value="PRTase-like"/>
</dbReference>
<comment type="similarity">
    <text evidence="5 15">Belongs to the purine/pyrimidine phosphoribosyltransferase family.</text>
</comment>
<dbReference type="GO" id="GO:0000166">
    <property type="term" value="F:nucleotide binding"/>
    <property type="evidence" value="ECO:0007669"/>
    <property type="project" value="UniProtKB-KW"/>
</dbReference>
<evidence type="ECO:0000256" key="4">
    <source>
        <dbReference type="ARBA" id="ARBA00004676"/>
    </source>
</evidence>
<dbReference type="GO" id="GO:0046100">
    <property type="term" value="P:hypoxanthine metabolic process"/>
    <property type="evidence" value="ECO:0007669"/>
    <property type="project" value="TreeGrafter"/>
</dbReference>
<dbReference type="AlphaFoldDB" id="A0A2H5Y731"/>
<dbReference type="Pfam" id="PF00156">
    <property type="entry name" value="Pribosyltran"/>
    <property type="match status" value="1"/>
</dbReference>
<keyword evidence="6 15" id="KW-0963">Cytoplasm</keyword>
<keyword evidence="10 15" id="KW-0660">Purine salvage</keyword>
<dbReference type="GO" id="GO:0006178">
    <property type="term" value="P:guanine salvage"/>
    <property type="evidence" value="ECO:0007669"/>
    <property type="project" value="TreeGrafter"/>
</dbReference>
<evidence type="ECO:0000256" key="8">
    <source>
        <dbReference type="ARBA" id="ARBA00022679"/>
    </source>
</evidence>
<dbReference type="GO" id="GO:0032263">
    <property type="term" value="P:GMP salvage"/>
    <property type="evidence" value="ECO:0007669"/>
    <property type="project" value="TreeGrafter"/>
</dbReference>
<dbReference type="PANTHER" id="PTHR43340">
    <property type="entry name" value="HYPOXANTHINE-GUANINE PHOSPHORIBOSYLTRANSFERASE"/>
    <property type="match status" value="1"/>
</dbReference>
<dbReference type="GO" id="GO:0006166">
    <property type="term" value="P:purine ribonucleoside salvage"/>
    <property type="evidence" value="ECO:0007669"/>
    <property type="project" value="UniProtKB-KW"/>
</dbReference>
<evidence type="ECO:0000313" key="18">
    <source>
        <dbReference type="Proteomes" id="UP000236642"/>
    </source>
</evidence>
<proteinExistence type="inferred from homology"/>
<name>A0A2H5Y731_9CHLR</name>
<evidence type="ECO:0000256" key="12">
    <source>
        <dbReference type="ARBA" id="ARBA00022842"/>
    </source>
</evidence>
<evidence type="ECO:0000256" key="6">
    <source>
        <dbReference type="ARBA" id="ARBA00022490"/>
    </source>
</evidence>
<dbReference type="FunFam" id="3.40.50.2020:FF:000006">
    <property type="entry name" value="Hypoxanthine phosphoribosyltransferase"/>
    <property type="match status" value="1"/>
</dbReference>
<dbReference type="SUPFAM" id="SSF53271">
    <property type="entry name" value="PRTase-like"/>
    <property type="match status" value="1"/>
</dbReference>
<dbReference type="InterPro" id="IPR000836">
    <property type="entry name" value="PRTase_dom"/>
</dbReference>
<comment type="pathway">
    <text evidence="4">Purine metabolism; GMP biosynthesis via salvage pathway; GMP from guanine: step 1/1.</text>
</comment>
<evidence type="ECO:0000259" key="16">
    <source>
        <dbReference type="Pfam" id="PF00156"/>
    </source>
</evidence>
<dbReference type="InterPro" id="IPR005904">
    <property type="entry name" value="Hxn_phspho_trans"/>
</dbReference>
<comment type="cofactor">
    <cofactor evidence="1 15">
        <name>Mg(2+)</name>
        <dbReference type="ChEBI" id="CHEBI:18420"/>
    </cofactor>
</comment>
<evidence type="ECO:0000256" key="9">
    <source>
        <dbReference type="ARBA" id="ARBA00022723"/>
    </source>
</evidence>
<evidence type="ECO:0000256" key="3">
    <source>
        <dbReference type="ARBA" id="ARBA00004669"/>
    </source>
</evidence>
<evidence type="ECO:0000256" key="11">
    <source>
        <dbReference type="ARBA" id="ARBA00022741"/>
    </source>
</evidence>
<evidence type="ECO:0000256" key="14">
    <source>
        <dbReference type="ARBA" id="ARBA00049402"/>
    </source>
</evidence>
<keyword evidence="8 15" id="KW-0808">Transferase</keyword>
<gene>
    <name evidence="17" type="primary">hpt</name>
    <name evidence="17" type="ORF">HRbin22_01483</name>
</gene>
<evidence type="ECO:0000313" key="17">
    <source>
        <dbReference type="EMBL" id="GBD09234.1"/>
    </source>
</evidence>
<keyword evidence="7 15" id="KW-0328">Glycosyltransferase</keyword>
<dbReference type="GO" id="GO:0032264">
    <property type="term" value="P:IMP salvage"/>
    <property type="evidence" value="ECO:0007669"/>
    <property type="project" value="UniProtKB-UniPathway"/>
</dbReference>
<organism evidence="17 18">
    <name type="scientific">Candidatus Thermoflexus japonica</name>
    <dbReference type="NCBI Taxonomy" id="2035417"/>
    <lineage>
        <taxon>Bacteria</taxon>
        <taxon>Bacillati</taxon>
        <taxon>Chloroflexota</taxon>
        <taxon>Thermoflexia</taxon>
        <taxon>Thermoflexales</taxon>
        <taxon>Thermoflexaceae</taxon>
        <taxon>Thermoflexus</taxon>
    </lineage>
</organism>
<dbReference type="GO" id="GO:0000287">
    <property type="term" value="F:magnesium ion binding"/>
    <property type="evidence" value="ECO:0007669"/>
    <property type="project" value="TreeGrafter"/>
</dbReference>
<comment type="catalytic activity">
    <reaction evidence="14">
        <text>IMP + diphosphate = hypoxanthine + 5-phospho-alpha-D-ribose 1-diphosphate</text>
        <dbReference type="Rhea" id="RHEA:17973"/>
        <dbReference type="ChEBI" id="CHEBI:17368"/>
        <dbReference type="ChEBI" id="CHEBI:33019"/>
        <dbReference type="ChEBI" id="CHEBI:58017"/>
        <dbReference type="ChEBI" id="CHEBI:58053"/>
        <dbReference type="EC" id="2.4.2.8"/>
    </reaction>
    <physiologicalReaction direction="right-to-left" evidence="14">
        <dbReference type="Rhea" id="RHEA:17975"/>
    </physiologicalReaction>
</comment>